<feature type="binding site" evidence="2">
    <location>
        <position position="140"/>
    </location>
    <ligand>
        <name>Mn(2+)</name>
        <dbReference type="ChEBI" id="CHEBI:29035"/>
        <label>2</label>
    </ligand>
</feature>
<keyword evidence="2" id="KW-0464">Manganese</keyword>
<keyword evidence="6" id="KW-1185">Reference proteome</keyword>
<evidence type="ECO:0000256" key="1">
    <source>
        <dbReference type="ARBA" id="ARBA00022801"/>
    </source>
</evidence>
<dbReference type="NCBIfam" id="TIGR01891">
    <property type="entry name" value="amidohydrolases"/>
    <property type="match status" value="1"/>
</dbReference>
<dbReference type="GO" id="GO:0019877">
    <property type="term" value="P:diaminopimelate biosynthetic process"/>
    <property type="evidence" value="ECO:0007669"/>
    <property type="project" value="UniProtKB-ARBA"/>
</dbReference>
<dbReference type="GO" id="GO:0046872">
    <property type="term" value="F:metal ion binding"/>
    <property type="evidence" value="ECO:0007669"/>
    <property type="project" value="UniProtKB-KW"/>
</dbReference>
<comment type="caution">
    <text evidence="5">The sequence shown here is derived from an EMBL/GenBank/DDBJ whole genome shotgun (WGS) entry which is preliminary data.</text>
</comment>
<feature type="binding site" evidence="2">
    <location>
        <position position="142"/>
    </location>
    <ligand>
        <name>Mn(2+)</name>
        <dbReference type="ChEBI" id="CHEBI:29035"/>
        <label>2</label>
    </ligand>
</feature>
<dbReference type="SUPFAM" id="SSF53187">
    <property type="entry name" value="Zn-dependent exopeptidases"/>
    <property type="match status" value="1"/>
</dbReference>
<dbReference type="PANTHER" id="PTHR11014:SF63">
    <property type="entry name" value="METALLOPEPTIDASE, PUTATIVE (AFU_ORTHOLOGUE AFUA_6G09600)-RELATED"/>
    <property type="match status" value="1"/>
</dbReference>
<dbReference type="InterPro" id="IPR036264">
    <property type="entry name" value="Bact_exopeptidase_dim_dom"/>
</dbReference>
<dbReference type="RefSeq" id="WP_059068831.1">
    <property type="nucleotide sequence ID" value="NZ_LNAL01000006.1"/>
</dbReference>
<keyword evidence="3" id="KW-0732">Signal</keyword>
<feature type="binding site" evidence="2">
    <location>
        <position position="409"/>
    </location>
    <ligand>
        <name>Mn(2+)</name>
        <dbReference type="ChEBI" id="CHEBI:29035"/>
        <label>2</label>
    </ligand>
</feature>
<keyword evidence="2" id="KW-0479">Metal-binding</keyword>
<evidence type="ECO:0000313" key="5">
    <source>
        <dbReference type="EMBL" id="KUG07930.1"/>
    </source>
</evidence>
<dbReference type="InterPro" id="IPR017439">
    <property type="entry name" value="Amidohydrolase"/>
</dbReference>
<dbReference type="EMBL" id="LNAL01000006">
    <property type="protein sequence ID" value="KUG07930.1"/>
    <property type="molecule type" value="Genomic_DNA"/>
</dbReference>
<dbReference type="Pfam" id="PF07687">
    <property type="entry name" value="M20_dimer"/>
    <property type="match status" value="1"/>
</dbReference>
<gene>
    <name evidence="5" type="ORF">ASU33_06890</name>
</gene>
<dbReference type="AlphaFoldDB" id="A0A9X0HL48"/>
<dbReference type="Proteomes" id="UP000054223">
    <property type="component" value="Unassembled WGS sequence"/>
</dbReference>
<evidence type="ECO:0000259" key="4">
    <source>
        <dbReference type="Pfam" id="PF07687"/>
    </source>
</evidence>
<evidence type="ECO:0000313" key="6">
    <source>
        <dbReference type="Proteomes" id="UP000054223"/>
    </source>
</evidence>
<proteinExistence type="predicted"/>
<feature type="chain" id="PRO_5040939927" evidence="3">
    <location>
        <begin position="25"/>
        <end position="440"/>
    </location>
</feature>
<evidence type="ECO:0000256" key="3">
    <source>
        <dbReference type="SAM" id="SignalP"/>
    </source>
</evidence>
<dbReference type="PIRSF" id="PIRSF005962">
    <property type="entry name" value="Pept_M20D_amidohydro"/>
    <property type="match status" value="1"/>
</dbReference>
<dbReference type="GO" id="GO:0050118">
    <property type="term" value="F:N-acetyldiaminopimelate deacetylase activity"/>
    <property type="evidence" value="ECO:0007669"/>
    <property type="project" value="UniProtKB-ARBA"/>
</dbReference>
<dbReference type="OrthoDB" id="9776731at2"/>
<feature type="binding site" evidence="2">
    <location>
        <position position="207"/>
    </location>
    <ligand>
        <name>Mn(2+)</name>
        <dbReference type="ChEBI" id="CHEBI:29035"/>
        <label>2</label>
    </ligand>
</feature>
<dbReference type="Pfam" id="PF01546">
    <property type="entry name" value="Peptidase_M20"/>
    <property type="match status" value="1"/>
</dbReference>
<organism evidence="5 6">
    <name type="scientific">Solirubrum puertoriconensis</name>
    <dbReference type="NCBI Taxonomy" id="1751427"/>
    <lineage>
        <taxon>Bacteria</taxon>
        <taxon>Pseudomonadati</taxon>
        <taxon>Bacteroidota</taxon>
        <taxon>Cytophagia</taxon>
        <taxon>Cytophagales</taxon>
    </lineage>
</organism>
<comment type="cofactor">
    <cofactor evidence="2">
        <name>Mn(2+)</name>
        <dbReference type="ChEBI" id="CHEBI:29035"/>
    </cofactor>
    <text evidence="2">The Mn(2+) ion enhances activity.</text>
</comment>
<sequence length="440" mass="46612">MFRLPVLLAAATGLLALNSAPAEAQKKNPLAGRIDALSARVEPQVIAWRRDIHEHPELGNRETRTAGIVAAELKRLGMEVQTGVGKTGVVGILRGGKPGPVVALRADMDALPVTEERKVPFASKERTQYNGQEVGVMHACGHDSHVAMLLGTANVLSQLKKDMHGTVKFIFQPAEEGPPAGEEGGAALMVKEGVLDNPKVEAVFGLHINAQTEAGQIKYRAGGMMASADVFQIRVKGKSAHGAYPWLAVDPVVTASQIVVALQTIVSREVQLTEDAAVVTVGMIHGGVRNNIIPEQVELQGTLRALNAQTRELLAQSVRRVATNIAEATGATAEVEVRAAAPLTYNDPRLLQQALPTLRNVAGASAVSEMKAVTGAEDFGCYQEKVPGVYLYLGGMPKGVDPATTAPHHTPGFFLDESGFGLGVRTLSNLAVDYLSGKMK</sequence>
<feature type="signal peptide" evidence="3">
    <location>
        <begin position="1"/>
        <end position="24"/>
    </location>
</feature>
<dbReference type="InterPro" id="IPR002933">
    <property type="entry name" value="Peptidase_M20"/>
</dbReference>
<dbReference type="FunFam" id="3.30.70.360:FF:000001">
    <property type="entry name" value="N-acetyldiaminopimelate deacetylase"/>
    <property type="match status" value="1"/>
</dbReference>
<reference evidence="5 6" key="1">
    <citation type="submission" date="2015-11" db="EMBL/GenBank/DDBJ databases">
        <title>Solirubrum puertoriconensis gen. nov. an environmental bacteria isolated in Puerto Rico.</title>
        <authorList>
            <person name="Cuebas-Irizarry M.F."/>
            <person name="Montalvo-Rodriguez R."/>
        </authorList>
    </citation>
    <scope>NUCLEOTIDE SEQUENCE [LARGE SCALE GENOMIC DNA]</scope>
    <source>
        <strain evidence="5 6">MC1A</strain>
    </source>
</reference>
<feature type="binding site" evidence="2">
    <location>
        <position position="176"/>
    </location>
    <ligand>
        <name>Mn(2+)</name>
        <dbReference type="ChEBI" id="CHEBI:29035"/>
        <label>2</label>
    </ligand>
</feature>
<protein>
    <submittedName>
        <fullName evidence="5">N-acyl-L-amino acid amidohydrolase</fullName>
    </submittedName>
</protein>
<accession>A0A9X0HL48</accession>
<evidence type="ECO:0000256" key="2">
    <source>
        <dbReference type="PIRSR" id="PIRSR005962-1"/>
    </source>
</evidence>
<name>A0A9X0HL48_SOLP1</name>
<dbReference type="Gene3D" id="3.30.70.360">
    <property type="match status" value="1"/>
</dbReference>
<dbReference type="InterPro" id="IPR011650">
    <property type="entry name" value="Peptidase_M20_dimer"/>
</dbReference>
<dbReference type="PANTHER" id="PTHR11014">
    <property type="entry name" value="PEPTIDASE M20 FAMILY MEMBER"/>
    <property type="match status" value="1"/>
</dbReference>
<dbReference type="SUPFAM" id="SSF55031">
    <property type="entry name" value="Bacterial exopeptidase dimerisation domain"/>
    <property type="match status" value="1"/>
</dbReference>
<feature type="domain" description="Peptidase M20 dimerisation" evidence="4">
    <location>
        <begin position="231"/>
        <end position="327"/>
    </location>
</feature>
<keyword evidence="1" id="KW-0378">Hydrolase</keyword>
<dbReference type="Gene3D" id="3.40.630.10">
    <property type="entry name" value="Zn peptidases"/>
    <property type="match status" value="1"/>
</dbReference>